<evidence type="ECO:0000256" key="1">
    <source>
        <dbReference type="SAM" id="MobiDB-lite"/>
    </source>
</evidence>
<dbReference type="Proteomes" id="UP000245956">
    <property type="component" value="Unassembled WGS sequence"/>
</dbReference>
<dbReference type="EMBL" id="LCWV01000005">
    <property type="protein sequence ID" value="PWI72929.1"/>
    <property type="molecule type" value="Genomic_DNA"/>
</dbReference>
<feature type="compositionally biased region" description="Low complexity" evidence="1">
    <location>
        <begin position="253"/>
        <end position="275"/>
    </location>
</feature>
<keyword evidence="2" id="KW-1133">Transmembrane helix</keyword>
<gene>
    <name evidence="3" type="ORF">PCL_09944</name>
</gene>
<feature type="compositionally biased region" description="Polar residues" evidence="1">
    <location>
        <begin position="1"/>
        <end position="20"/>
    </location>
</feature>
<feature type="transmembrane region" description="Helical" evidence="2">
    <location>
        <begin position="391"/>
        <end position="418"/>
    </location>
</feature>
<keyword evidence="2" id="KW-0472">Membrane</keyword>
<reference evidence="3 4" key="1">
    <citation type="journal article" date="2016" name="Front. Microbiol.">
        <title>Genome and transcriptome sequences reveal the specific parasitism of the nematophagous Purpureocillium lilacinum 36-1.</title>
        <authorList>
            <person name="Xie J."/>
            <person name="Li S."/>
            <person name="Mo C."/>
            <person name="Xiao X."/>
            <person name="Peng D."/>
            <person name="Wang G."/>
            <person name="Xiao Y."/>
        </authorList>
    </citation>
    <scope>NUCLEOTIDE SEQUENCE [LARGE SCALE GENOMIC DNA]</scope>
    <source>
        <strain evidence="3 4">36-1</strain>
    </source>
</reference>
<name>A0A2U3EEI5_PURLI</name>
<feature type="region of interest" description="Disordered" evidence="1">
    <location>
        <begin position="243"/>
        <end position="275"/>
    </location>
</feature>
<protein>
    <submittedName>
        <fullName evidence="3">Uncharacterized protein</fullName>
    </submittedName>
</protein>
<sequence>MPGSEITASNLEKSIESSPSAGRGVVGDALQLPLNPALYGCRLLPQLTTEVQSSMRCSIIAVLAAAAGTAYAQHKLLLPGFGGQADISPRDFGDGVCTLGSTCEECFGEGYIICARIGCFNPDKHQQCCNAATITGLCVGKTNACCKDWGGPGETGKAGAPASNTRSTISPTSTLTFQCTKADSGEGCCQKAHKDMHWCSGAFPQYQCYNSRNQWCCTDGSVCDDEGCCKDLFSASTTQPWKAKATQTESKATDSSITSAPGSSAAATTSAGGVGAQTTSSSKAVGAVMGPADLGIAGVLGSVLGAVLLLAEDLHILFPDILDFVAVDPSTRRAHPASASTNPGVAPAEAEYPCTSDGQLQSAKPHATESCIAGRARNDFRMVLEISVGEASGLIATGVFLLQLLIPLALPILLAAYITEKNSVVTWSVLGRFLHTSLWPSILRTDTAAGDGVKRHVSFIGIFQTVALALISVASIVTPLGLYDTVTPRGDAQLVPFKYQHDLSPFGIGTPWRSSAPFSRSCGTDPCPGTIKTETCQKKGLAEVCGNVTYDRAIPSSLHNLFMDGATTFSASVSSVFDIQWRAFYNATDAFGKLGWSLRSAYRQITTLILEPDLHVVEGVIVNTVTGGIGFRNHTVPNITYEYGSRWIEDLLFIEPETQCVNLNFTFHFELKNLDRTTGVSGAYIVDDGGFWNLSRKAPVPTLSTPWAYNGQGEIDLKSRAYNAAWLNNYLMMLYFNLTNPDMNNIHRIDSKPGMEIHSNSSIKDTNGTTFSLLYQAIRSSTTFGEFLVWNKTALNGKNPYNVTANHFSQIGQQCRGAVLMDPANINSTLIACGLVYGAAQRTDGGDSLVPDPGSKWVIPVYSCASSVTASIKTVTFQYNGTDLSALKAAKIDPKEYPTPADLPLWGVENMHNLSIGNAQPLWGVLGRANATVEDRLKQNVTTIAQEKLHLPGLVDDLTDALTGALLDSSRIGQNLPGISFYAQALQSAFNIARPSPFAYGDYSGQTGLALFAKWQQLSKSAADASQIINLVWTDLAANAIVGTKGWGLTSVAAGLAKRATDGGHTGMVPVTAFRKQVRYRIPFAVPAFVVLAVALAVFVTVAVLLATRRTGLTTLRRLIDATSPGRLISQKLWPEEAYGLNTKEWVRRVGPRKVVVTKEVVAAHSDQAPEKDAAEQQQSLLPSKDAPVLSISKQSPI</sequence>
<proteinExistence type="predicted"/>
<evidence type="ECO:0000313" key="3">
    <source>
        <dbReference type="EMBL" id="PWI72929.1"/>
    </source>
</evidence>
<feature type="region of interest" description="Disordered" evidence="1">
    <location>
        <begin position="333"/>
        <end position="361"/>
    </location>
</feature>
<dbReference type="AlphaFoldDB" id="A0A2U3EEI5"/>
<feature type="region of interest" description="Disordered" evidence="1">
    <location>
        <begin position="1166"/>
        <end position="1198"/>
    </location>
</feature>
<accession>A0A2U3EEI5</accession>
<evidence type="ECO:0000256" key="2">
    <source>
        <dbReference type="SAM" id="Phobius"/>
    </source>
</evidence>
<feature type="transmembrane region" description="Helical" evidence="2">
    <location>
        <begin position="457"/>
        <end position="483"/>
    </location>
</feature>
<evidence type="ECO:0000313" key="4">
    <source>
        <dbReference type="Proteomes" id="UP000245956"/>
    </source>
</evidence>
<comment type="caution">
    <text evidence="3">The sequence shown here is derived from an EMBL/GenBank/DDBJ whole genome shotgun (WGS) entry which is preliminary data.</text>
</comment>
<feature type="transmembrane region" description="Helical" evidence="2">
    <location>
        <begin position="1084"/>
        <end position="1108"/>
    </location>
</feature>
<feature type="region of interest" description="Disordered" evidence="1">
    <location>
        <begin position="1"/>
        <end position="22"/>
    </location>
</feature>
<organism evidence="3 4">
    <name type="scientific">Purpureocillium lilacinum</name>
    <name type="common">Paecilomyces lilacinus</name>
    <dbReference type="NCBI Taxonomy" id="33203"/>
    <lineage>
        <taxon>Eukaryota</taxon>
        <taxon>Fungi</taxon>
        <taxon>Dikarya</taxon>
        <taxon>Ascomycota</taxon>
        <taxon>Pezizomycotina</taxon>
        <taxon>Sordariomycetes</taxon>
        <taxon>Hypocreomycetidae</taxon>
        <taxon>Hypocreales</taxon>
        <taxon>Ophiocordycipitaceae</taxon>
        <taxon>Purpureocillium</taxon>
    </lineage>
</organism>
<keyword evidence="2" id="KW-0812">Transmembrane</keyword>